<feature type="region of interest" description="Disordered" evidence="1">
    <location>
        <begin position="1"/>
        <end position="37"/>
    </location>
</feature>
<gene>
    <name evidence="2" type="ORF">B0T17DRAFT_483079</name>
</gene>
<organism evidence="2 3">
    <name type="scientific">Bombardia bombarda</name>
    <dbReference type="NCBI Taxonomy" id="252184"/>
    <lineage>
        <taxon>Eukaryota</taxon>
        <taxon>Fungi</taxon>
        <taxon>Dikarya</taxon>
        <taxon>Ascomycota</taxon>
        <taxon>Pezizomycotina</taxon>
        <taxon>Sordariomycetes</taxon>
        <taxon>Sordariomycetidae</taxon>
        <taxon>Sordariales</taxon>
        <taxon>Lasiosphaeriaceae</taxon>
        <taxon>Bombardia</taxon>
    </lineage>
</organism>
<sequence length="1494" mass="159003">MAVRYGALGRASDDTQDESLSPFLPGGSASPLSPVSRSTTTTTAAMVSPSSSTYLTLADQTFTPLSMYGSEYYITRTATATGTSTAGGTGTVITGGSGGTGSAGSASSSTVPAITRAAAHSGATIVGAMVQSFEALQATTTGNGYDLIPTKSNATETGIEHRDLGLLSPPSTLSPSPSLSLSSPLTSPSPSRLSRRAVQGGIPVTTQSPVVVGYEKSRIPPANRAAAALTHPDQQGRTVPPATPENIFPDVVNAANLPTSSNQFHLAPSTPIARPTPSKRRPHTLQLAPTSPTQFPIVRTSSTASLNLSHPTPDLNKRSRSGAYLGNIAALEATAERLSMTSSIEDAIRDEHNELKRSDSRRSSILRVNSGSKASDTRSSIASRQSSILSTNNAARLGGYSPGGYIMSPQHSLSGASARLRSASRDESVGVVSPISGTVENDDFSTSAGNGEDFPFMARNGPGKSSMRSIASKLSLAQISELDPPVGLTQAAFDEADRAAAAREDFDDDDEDRIRAMAHQHIEEQFADGLEDMSTPRNENSQPILDQGEYFNAPAPRMQLQLHQPSDHPHYAEQQAHENVRPTTSGSVGTFEQAIDAFGDFDGVHCDPEVDESPAAPKPAVPRHLQRPHDPAPPRPKSYFDPSTGQQMLFYPAPVPAMLNLPPKLSKKPKAAAAVRNMRRSQVLGAMPQAARDSRVWLPDPMEGLRESRDDQPFMTITLDEDLGSGPLNPDSTPHLAEQPPAPPLAGTADVAAAIALPQQEREIRRPKRLTDADKRKSRATMLEGVPPQLRASAFFDLPSTTPKIEVKGGSAIATLDSILDASASAPVSAFLDHAFAGKLGSEVYGREKKKSRKSMLPAASPDGKDANARNTIIMKNSSTGDLLAPPTAAKRRTSNFSLMGGKKNKYEDDDEDEVRTTIGLVSGEDGVGRVPSSRRDDRSPRTEQGPSPPDDLASGSEEDESEEDEEEAEGFHGPPTTLLAELQLRKQQNKLRTRPTAQAYPNGMHSTLLELDTVAQLEREARKGRKVNLAWEDPNANVDTMHDSDDDNVPLAMLYVAKATKTANGSASRSTADLTAILNEVNRPLGLMERRELEDNEPLSRRRDRIQGKDSSLLAPVSLGMMQKRMSQLTLSPMGGPLGGRSQSRLNLAPMQPTSASMAGSIAGDPVESVEPEFEGESLAARKARLAAENPLPRARPVSGSFSAELLSHFGGDGDEDRPNSKDSDAKSKGKGRFRADSYMATPGGLGKENTPPSTDVPEEEETLGQRRRRLQAEREAREREMGKGPIIRSGTPLGLNANAARSNASLAPPANIGQDSQQRLSRKLSMADILGHHPLDTRVDVRKADRIRREADATRIQRENAAKMAAMRAQMPTMMSTVSVGAPNGGFMGGRFNNGLGGSSIPSSGGGVGGLGIAGNGVYQQQQQQQTVRAVSGSYNVSSPYGNSPYGNSQIGSTMLPNMNMNPAYGSAYGMPVVTPQAHAEMVERWRQSIMP</sequence>
<name>A0AA40CDQ4_9PEZI</name>
<feature type="region of interest" description="Disordered" evidence="1">
    <location>
        <begin position="163"/>
        <end position="196"/>
    </location>
</feature>
<feature type="compositionally biased region" description="Polar residues" evidence="1">
    <location>
        <begin position="435"/>
        <end position="449"/>
    </location>
</feature>
<reference evidence="2" key="1">
    <citation type="submission" date="2023-06" db="EMBL/GenBank/DDBJ databases">
        <title>Genome-scale phylogeny and comparative genomics of the fungal order Sordariales.</title>
        <authorList>
            <consortium name="Lawrence Berkeley National Laboratory"/>
            <person name="Hensen N."/>
            <person name="Bonometti L."/>
            <person name="Westerberg I."/>
            <person name="Brannstrom I.O."/>
            <person name="Guillou S."/>
            <person name="Cros-Aarteil S."/>
            <person name="Calhoun S."/>
            <person name="Haridas S."/>
            <person name="Kuo A."/>
            <person name="Mondo S."/>
            <person name="Pangilinan J."/>
            <person name="Riley R."/>
            <person name="LaButti K."/>
            <person name="Andreopoulos B."/>
            <person name="Lipzen A."/>
            <person name="Chen C."/>
            <person name="Yanf M."/>
            <person name="Daum C."/>
            <person name="Ng V."/>
            <person name="Clum A."/>
            <person name="Steindorff A."/>
            <person name="Ohm R."/>
            <person name="Martin F."/>
            <person name="Silar P."/>
            <person name="Natvig D."/>
            <person name="Lalanne C."/>
            <person name="Gautier V."/>
            <person name="Ament-velasquez S.L."/>
            <person name="Kruys A."/>
            <person name="Hutchinson M.I."/>
            <person name="Powell A.J."/>
            <person name="Barry K."/>
            <person name="Miller A.N."/>
            <person name="Grigoriev I.V."/>
            <person name="Debuchy R."/>
            <person name="Gladieux P."/>
            <person name="Thoren M.H."/>
            <person name="Johannesson H."/>
        </authorList>
    </citation>
    <scope>NUCLEOTIDE SEQUENCE</scope>
    <source>
        <strain evidence="2">SMH3391-2</strain>
    </source>
</reference>
<dbReference type="EMBL" id="JAULSR010000001">
    <property type="protein sequence ID" value="KAK0634445.1"/>
    <property type="molecule type" value="Genomic_DNA"/>
</dbReference>
<accession>A0AA40CDQ4</accession>
<evidence type="ECO:0000313" key="2">
    <source>
        <dbReference type="EMBL" id="KAK0634445.1"/>
    </source>
</evidence>
<evidence type="ECO:0000256" key="1">
    <source>
        <dbReference type="SAM" id="MobiDB-lite"/>
    </source>
</evidence>
<feature type="region of interest" description="Disordered" evidence="1">
    <location>
        <begin position="1090"/>
        <end position="1113"/>
    </location>
</feature>
<feature type="compositionally biased region" description="Low complexity" evidence="1">
    <location>
        <begin position="166"/>
        <end position="192"/>
    </location>
</feature>
<feature type="region of interest" description="Disordered" evidence="1">
    <location>
        <begin position="260"/>
        <end position="291"/>
    </location>
</feature>
<feature type="compositionally biased region" description="Basic and acidic residues" evidence="1">
    <location>
        <begin position="1218"/>
        <end position="1229"/>
    </location>
</feature>
<feature type="region of interest" description="Disordered" evidence="1">
    <location>
        <begin position="566"/>
        <end position="586"/>
    </location>
</feature>
<evidence type="ECO:0000313" key="3">
    <source>
        <dbReference type="Proteomes" id="UP001174934"/>
    </source>
</evidence>
<feature type="region of interest" description="Disordered" evidence="1">
    <location>
        <begin position="355"/>
        <end position="386"/>
    </location>
</feature>
<dbReference type="Proteomes" id="UP001174934">
    <property type="component" value="Unassembled WGS sequence"/>
</dbReference>
<protein>
    <submittedName>
        <fullName evidence="2">Uncharacterized protein</fullName>
    </submittedName>
</protein>
<feature type="compositionally biased region" description="Low complexity" evidence="1">
    <location>
        <begin position="377"/>
        <end position="386"/>
    </location>
</feature>
<feature type="compositionally biased region" description="Basic and acidic residues" evidence="1">
    <location>
        <begin position="566"/>
        <end position="580"/>
    </location>
</feature>
<feature type="region of interest" description="Disordered" evidence="1">
    <location>
        <begin position="1207"/>
        <end position="1296"/>
    </location>
</feature>
<keyword evidence="3" id="KW-1185">Reference proteome</keyword>
<proteinExistence type="predicted"/>
<feature type="compositionally biased region" description="Polar residues" evidence="1">
    <location>
        <begin position="869"/>
        <end position="881"/>
    </location>
</feature>
<feature type="compositionally biased region" description="Basic and acidic residues" evidence="1">
    <location>
        <begin position="1090"/>
        <end position="1109"/>
    </location>
</feature>
<feature type="region of interest" description="Disordered" evidence="1">
    <location>
        <begin position="417"/>
        <end position="456"/>
    </location>
</feature>
<feature type="compositionally biased region" description="Basic and acidic residues" evidence="1">
    <location>
        <begin position="1272"/>
        <end position="1284"/>
    </location>
</feature>
<comment type="caution">
    <text evidence="2">The sequence shown here is derived from an EMBL/GenBank/DDBJ whole genome shotgun (WGS) entry which is preliminary data.</text>
</comment>
<feature type="region of interest" description="Disordered" evidence="1">
    <location>
        <begin position="1153"/>
        <end position="1177"/>
    </location>
</feature>
<feature type="region of interest" description="Disordered" evidence="1">
    <location>
        <begin position="600"/>
        <end position="644"/>
    </location>
</feature>
<feature type="compositionally biased region" description="Acidic residues" evidence="1">
    <location>
        <begin position="957"/>
        <end position="969"/>
    </location>
</feature>
<feature type="region of interest" description="Disordered" evidence="1">
    <location>
        <begin position="847"/>
        <end position="976"/>
    </location>
</feature>